<protein>
    <recommendedName>
        <fullName evidence="6">DNA mismatch repair protein</fullName>
    </recommendedName>
</protein>
<dbReference type="Gene3D" id="1.10.1420.10">
    <property type="match status" value="2"/>
</dbReference>
<feature type="compositionally biased region" description="Basic and acidic residues" evidence="8">
    <location>
        <begin position="93"/>
        <end position="107"/>
    </location>
</feature>
<dbReference type="PANTHER" id="PTHR11361">
    <property type="entry name" value="DNA MISMATCH REPAIR PROTEIN MUTS FAMILY MEMBER"/>
    <property type="match status" value="1"/>
</dbReference>
<feature type="region of interest" description="Disordered" evidence="8">
    <location>
        <begin position="1"/>
        <end position="226"/>
    </location>
</feature>
<dbReference type="EMBL" id="CAJVPL010000016">
    <property type="protein sequence ID" value="CAG8434233.1"/>
    <property type="molecule type" value="Genomic_DNA"/>
</dbReference>
<dbReference type="SMART" id="SM00534">
    <property type="entry name" value="MUTSac"/>
    <property type="match status" value="1"/>
</dbReference>
<keyword evidence="11" id="KW-1185">Reference proteome</keyword>
<dbReference type="InterPro" id="IPR016151">
    <property type="entry name" value="DNA_mismatch_repair_MutS_N"/>
</dbReference>
<keyword evidence="2 6" id="KW-0547">Nucleotide-binding</keyword>
<dbReference type="GO" id="GO:0140664">
    <property type="term" value="F:ATP-dependent DNA damage sensor activity"/>
    <property type="evidence" value="ECO:0007669"/>
    <property type="project" value="InterPro"/>
</dbReference>
<evidence type="ECO:0000256" key="6">
    <source>
        <dbReference type="PIRNR" id="PIRNR037677"/>
    </source>
</evidence>
<dbReference type="Pfam" id="PF01624">
    <property type="entry name" value="MutS_I"/>
    <property type="match status" value="1"/>
</dbReference>
<evidence type="ECO:0000256" key="5">
    <source>
        <dbReference type="ARBA" id="ARBA00023125"/>
    </source>
</evidence>
<dbReference type="SUPFAM" id="SSF52540">
    <property type="entry name" value="P-loop containing nucleoside triphosphate hydrolases"/>
    <property type="match status" value="1"/>
</dbReference>
<evidence type="ECO:0000256" key="1">
    <source>
        <dbReference type="ARBA" id="ARBA00006271"/>
    </source>
</evidence>
<evidence type="ECO:0000256" key="3">
    <source>
        <dbReference type="ARBA" id="ARBA00022763"/>
    </source>
</evidence>
<dbReference type="SUPFAM" id="SSF55271">
    <property type="entry name" value="DNA repair protein MutS, domain I"/>
    <property type="match status" value="1"/>
</dbReference>
<evidence type="ECO:0000256" key="7">
    <source>
        <dbReference type="RuleBase" id="RU003756"/>
    </source>
</evidence>
<proteinExistence type="inferred from homology"/>
<dbReference type="PIRSF" id="PIRSF037677">
    <property type="entry name" value="DNA_mis_repair_Msh6"/>
    <property type="match status" value="1"/>
</dbReference>
<comment type="caution">
    <text evidence="10">The sequence shown here is derived from an EMBL/GenBank/DDBJ whole genome shotgun (WGS) entry which is preliminary data.</text>
</comment>
<dbReference type="AlphaFoldDB" id="A0A9N8YMM7"/>
<dbReference type="GO" id="GO:0005524">
    <property type="term" value="F:ATP binding"/>
    <property type="evidence" value="ECO:0007669"/>
    <property type="project" value="UniProtKB-UniRule"/>
</dbReference>
<dbReference type="InterPro" id="IPR007695">
    <property type="entry name" value="DNA_mismatch_repair_MutS-lik_N"/>
</dbReference>
<dbReference type="SUPFAM" id="SSF48334">
    <property type="entry name" value="DNA repair protein MutS, domain III"/>
    <property type="match status" value="1"/>
</dbReference>
<dbReference type="Pfam" id="PF05190">
    <property type="entry name" value="MutS_IV"/>
    <property type="match status" value="1"/>
</dbReference>
<dbReference type="InterPro" id="IPR000432">
    <property type="entry name" value="DNA_mismatch_repair_MutS_C"/>
</dbReference>
<dbReference type="PROSITE" id="PS00486">
    <property type="entry name" value="DNA_MISMATCH_REPAIR_2"/>
    <property type="match status" value="1"/>
</dbReference>
<dbReference type="GO" id="GO:0032301">
    <property type="term" value="C:MutSalpha complex"/>
    <property type="evidence" value="ECO:0007669"/>
    <property type="project" value="TreeGrafter"/>
</dbReference>
<evidence type="ECO:0000313" key="10">
    <source>
        <dbReference type="EMBL" id="CAG8434233.1"/>
    </source>
</evidence>
<dbReference type="Pfam" id="PF05192">
    <property type="entry name" value="MutS_III"/>
    <property type="match status" value="1"/>
</dbReference>
<feature type="domain" description="DNA mismatch repair proteins mutS family" evidence="9">
    <location>
        <begin position="1000"/>
        <end position="1016"/>
    </location>
</feature>
<comment type="function">
    <text evidence="6 7">Component of the post-replicative DNA mismatch repair system (MMR).</text>
</comment>
<evidence type="ECO:0000313" key="11">
    <source>
        <dbReference type="Proteomes" id="UP000789831"/>
    </source>
</evidence>
<feature type="compositionally biased region" description="Basic and acidic residues" evidence="8">
    <location>
        <begin position="70"/>
        <end position="86"/>
    </location>
</feature>
<keyword evidence="6 7" id="KW-0234">DNA repair</keyword>
<dbReference type="InterPro" id="IPR017261">
    <property type="entry name" value="DNA_mismatch_repair_MutS/MSH"/>
</dbReference>
<feature type="compositionally biased region" description="Acidic residues" evidence="8">
    <location>
        <begin position="175"/>
        <end position="186"/>
    </location>
</feature>
<accession>A0A9N8YMM7</accession>
<dbReference type="InterPro" id="IPR007861">
    <property type="entry name" value="DNA_mismatch_repair_MutS_clamp"/>
</dbReference>
<gene>
    <name evidence="10" type="ORF">AGERDE_LOCUS331</name>
</gene>
<evidence type="ECO:0000256" key="4">
    <source>
        <dbReference type="ARBA" id="ARBA00022840"/>
    </source>
</evidence>
<dbReference type="InterPro" id="IPR027417">
    <property type="entry name" value="P-loop_NTPase"/>
</dbReference>
<dbReference type="SMART" id="SM00533">
    <property type="entry name" value="MUTSd"/>
    <property type="match status" value="1"/>
</dbReference>
<sequence>MPPLKRETGAQSHSNNASSNNAQESKKGRNDTSKGQKSILSFLTKAGLPTPSKDLNSEDSSLASLGPKTPTKDTTVKEDYNERDKFITPPKESAVKDVFAEHDKSLPVEDEEGEETMIFRRRSSRLGGKRKILIESEDEEKTDANKDDFAETPKKLPLQKKPRISSRITPRELDYDLEENNLELEESNEKSTKNVSQNKNPPSKLKAFASSSTSNRGSSFSSSILTQSEKKKQRAADFKVKNEERYSWLLKVKDNEGNSEGSPNYDPRTLYIPPSAWSKFTPFEKQFWEIKSAHWDTLYERDADIGHTEFDLKLTDRVNMRMVGVPEMSFDHWAAQFIAKGYKVAKVDQMETALGKEMREKAAKSKEEKVIRRELTSILTAGTLVEDGLLTNDMGTYCLSIKEEITSETELPEFGVCFVDTATGEFNLASFKDDISRTKFETLIMQLKPREIVFEKGKLSQRSHRTLKNSIPNLIWNGLAPDNEFWNAETTLYEIRIAGYFSNKHKINDEEVNETYEESMESHPLALKEAREKPLMMSALGGLLWYLRSLKLDSDLVSLGNFHIYDPIRHTTSLILDGQTLLNLEVFENNFDGSEEGTLFKLLNRCITPFGKRTFKRWLCHPLRNAKAINERLDAVQELGAAPGFQDEFHQYFMQFPDLERLISRIHAGTCSVKNFLIVLAAFRKLMTAFEDLNKYIKDFKSQKLLQLFEIVPDLNSKLDYFNRAFDCNLIPYPGIENDYDRINETIRKIIQQLDNYLVEVKARYRYSPSKVTYKHIGKEIYQLEIPHIYRVPDDWKKLSSTKIVNRYWNPTLQKLIRELQEAQETQTGILKSLRGRFYEKFDAHYQEWLAAVKVVSEIDCLLSLTKSSFALGEPYCRPEFVEEGPSFLKFEDLRHPCVVSGVATDFIPNDTSLGDCEPNVILLTGPNMGGKSTLLRQNCVAIIMAQLGCYVPARRCVLTPFDRIYTRIGANDNIMAGQSTFMVELTETSKILHEATPRSMVILDELGRGTSTFDGYAIAYSVLHYLATHIGCLALFSTHYGTLTREFAKNPNIALKHMSCQVDQDRKEVTFLYKLVSGVCPKSYGMNVASMAGVPRVVVDRAEEVAAKFEQSSRLNDTLTTKESDLPATLYSDFAHLFRAATSVASSNGVGDRALDNQTEIDKKQRQARVLSAIIRRIKNL</sequence>
<dbReference type="Pfam" id="PF00488">
    <property type="entry name" value="MutS_V"/>
    <property type="match status" value="1"/>
</dbReference>
<dbReference type="InterPro" id="IPR036187">
    <property type="entry name" value="DNA_mismatch_repair_MutS_sf"/>
</dbReference>
<dbReference type="GO" id="GO:0030983">
    <property type="term" value="F:mismatched DNA binding"/>
    <property type="evidence" value="ECO:0007669"/>
    <property type="project" value="UniProtKB-UniRule"/>
</dbReference>
<dbReference type="Proteomes" id="UP000789831">
    <property type="component" value="Unassembled WGS sequence"/>
</dbReference>
<organism evidence="10 11">
    <name type="scientific">Ambispora gerdemannii</name>
    <dbReference type="NCBI Taxonomy" id="144530"/>
    <lineage>
        <taxon>Eukaryota</taxon>
        <taxon>Fungi</taxon>
        <taxon>Fungi incertae sedis</taxon>
        <taxon>Mucoromycota</taxon>
        <taxon>Glomeromycotina</taxon>
        <taxon>Glomeromycetes</taxon>
        <taxon>Archaeosporales</taxon>
        <taxon>Ambisporaceae</taxon>
        <taxon>Ambispora</taxon>
    </lineage>
</organism>
<dbReference type="SUPFAM" id="SSF53150">
    <property type="entry name" value="DNA repair protein MutS, domain II"/>
    <property type="match status" value="1"/>
</dbReference>
<dbReference type="Pfam" id="PF05188">
    <property type="entry name" value="MutS_II"/>
    <property type="match status" value="1"/>
</dbReference>
<dbReference type="InterPro" id="IPR007860">
    <property type="entry name" value="DNA_mmatch_repair_MutS_con_dom"/>
</dbReference>
<feature type="compositionally biased region" description="Low complexity" evidence="8">
    <location>
        <begin position="10"/>
        <end position="23"/>
    </location>
</feature>
<dbReference type="OrthoDB" id="10252754at2759"/>
<feature type="compositionally biased region" description="Basic and acidic residues" evidence="8">
    <location>
        <begin position="24"/>
        <end position="34"/>
    </location>
</feature>
<feature type="compositionally biased region" description="Basic residues" evidence="8">
    <location>
        <begin position="119"/>
        <end position="131"/>
    </location>
</feature>
<dbReference type="GO" id="GO:0006298">
    <property type="term" value="P:mismatch repair"/>
    <property type="evidence" value="ECO:0007669"/>
    <property type="project" value="InterPro"/>
</dbReference>
<dbReference type="PANTHER" id="PTHR11361:SF148">
    <property type="entry name" value="DNA MISMATCH REPAIR PROTEIN MSH6"/>
    <property type="match status" value="1"/>
</dbReference>
<comment type="similarity">
    <text evidence="1 6 7">Belongs to the DNA mismatch repair MutS family.</text>
</comment>
<dbReference type="InterPro" id="IPR045076">
    <property type="entry name" value="MutS"/>
</dbReference>
<evidence type="ECO:0000259" key="9">
    <source>
        <dbReference type="PROSITE" id="PS00486"/>
    </source>
</evidence>
<feature type="compositionally biased region" description="Basic and acidic residues" evidence="8">
    <location>
        <begin position="142"/>
        <end position="154"/>
    </location>
</feature>
<dbReference type="Gene3D" id="3.40.50.300">
    <property type="entry name" value="P-loop containing nucleotide triphosphate hydrolases"/>
    <property type="match status" value="1"/>
</dbReference>
<evidence type="ECO:0000256" key="2">
    <source>
        <dbReference type="ARBA" id="ARBA00022741"/>
    </source>
</evidence>
<dbReference type="InterPro" id="IPR007696">
    <property type="entry name" value="DNA_mismatch_repair_MutS_core"/>
</dbReference>
<reference evidence="10" key="1">
    <citation type="submission" date="2021-06" db="EMBL/GenBank/DDBJ databases">
        <authorList>
            <person name="Kallberg Y."/>
            <person name="Tangrot J."/>
            <person name="Rosling A."/>
        </authorList>
    </citation>
    <scope>NUCLEOTIDE SEQUENCE</scope>
    <source>
        <strain evidence="10">MT106</strain>
    </source>
</reference>
<dbReference type="CDD" id="cd03286">
    <property type="entry name" value="ABC_MSH6_euk"/>
    <property type="match status" value="1"/>
</dbReference>
<dbReference type="InterPro" id="IPR036678">
    <property type="entry name" value="MutS_con_dom_sf"/>
</dbReference>
<evidence type="ECO:0000256" key="8">
    <source>
        <dbReference type="SAM" id="MobiDB-lite"/>
    </source>
</evidence>
<feature type="compositionally biased region" description="Low complexity" evidence="8">
    <location>
        <begin position="210"/>
        <end position="223"/>
    </location>
</feature>
<keyword evidence="5 6" id="KW-0238">DNA-binding</keyword>
<keyword evidence="3 6" id="KW-0227">DNA damage</keyword>
<dbReference type="Gene3D" id="3.30.420.110">
    <property type="entry name" value="MutS, connector domain"/>
    <property type="match status" value="1"/>
</dbReference>
<dbReference type="NCBIfam" id="NF003810">
    <property type="entry name" value="PRK05399.1"/>
    <property type="match status" value="1"/>
</dbReference>
<name>A0A9N8YMM7_9GLOM</name>
<keyword evidence="4 6" id="KW-0067">ATP-binding</keyword>
<dbReference type="Gene3D" id="3.40.1170.10">
    <property type="entry name" value="DNA repair protein MutS, domain I"/>
    <property type="match status" value="1"/>
</dbReference>